<gene>
    <name evidence="6" type="ORF">FBUS_08127</name>
</gene>
<dbReference type="Pfam" id="PF00782">
    <property type="entry name" value="DSPc"/>
    <property type="match status" value="1"/>
</dbReference>
<dbReference type="InterPro" id="IPR000340">
    <property type="entry name" value="Dual-sp_phosphatase_cat-dom"/>
</dbReference>
<dbReference type="Gene3D" id="3.90.190.10">
    <property type="entry name" value="Protein tyrosine phosphatase superfamily"/>
    <property type="match status" value="1"/>
</dbReference>
<evidence type="ECO:0000259" key="4">
    <source>
        <dbReference type="PROSITE" id="PS50054"/>
    </source>
</evidence>
<evidence type="ECO:0000256" key="2">
    <source>
        <dbReference type="ARBA" id="ARBA00022912"/>
    </source>
</evidence>
<dbReference type="EMBL" id="LUCM01000620">
    <property type="protein sequence ID" value="KAA0200312.1"/>
    <property type="molecule type" value="Genomic_DNA"/>
</dbReference>
<keyword evidence="3" id="KW-0472">Membrane</keyword>
<feature type="domain" description="Tyrosine specific protein phosphatases" evidence="5">
    <location>
        <begin position="450"/>
        <end position="484"/>
    </location>
</feature>
<evidence type="ECO:0000256" key="1">
    <source>
        <dbReference type="ARBA" id="ARBA00022801"/>
    </source>
</evidence>
<dbReference type="InterPro" id="IPR029021">
    <property type="entry name" value="Prot-tyrosine_phosphatase-like"/>
</dbReference>
<dbReference type="FunFam" id="3.90.190.10:FF:000157">
    <property type="entry name" value="Protein-tyrosine phosphatase"/>
    <property type="match status" value="1"/>
</dbReference>
<keyword evidence="3" id="KW-1133">Transmembrane helix</keyword>
<dbReference type="GO" id="GO:0003735">
    <property type="term" value="F:structural constituent of ribosome"/>
    <property type="evidence" value="ECO:0007669"/>
    <property type="project" value="TreeGrafter"/>
</dbReference>
<dbReference type="InterPro" id="IPR019374">
    <property type="entry name" value="Ribosomal_mS22"/>
</dbReference>
<dbReference type="Pfam" id="PF10245">
    <property type="entry name" value="MRP-S22"/>
    <property type="match status" value="1"/>
</dbReference>
<dbReference type="InterPro" id="IPR016130">
    <property type="entry name" value="Tyr_Pase_AS"/>
</dbReference>
<reference evidence="6" key="1">
    <citation type="submission" date="2019-05" db="EMBL/GenBank/DDBJ databases">
        <title>Annotation for the trematode Fasciolopsis buski.</title>
        <authorList>
            <person name="Choi Y.-J."/>
        </authorList>
    </citation>
    <scope>NUCLEOTIDE SEQUENCE</scope>
    <source>
        <strain evidence="6">HT</strain>
        <tissue evidence="6">Whole worm</tissue>
    </source>
</reference>
<keyword evidence="6" id="KW-0687">Ribonucleoprotein</keyword>
<sequence length="761" mass="86831">MKATASQDLQSFFSNPRIHNLLRLITVRNEEIVHKSRFRRLQEYTIKMLSDKELDAVKAFSSAFTSQRLQMPPVLAKRPSDDSGHLISTDPGLQGLLPSNNRLVFTDISLGQSRRNRLIVIREPNGDLRHASMAERERINGVYFPLPGRRLRVPLMFSAEHLQGMLERHQFIYILDRACAQFEPDDPQYIRVCRAVYDKINQLSWTPLHGDSGDLNPLRSLRHTRHFGPLALYMIVELSNPGPLVYETLYCQHFARLGWLLQLIALLQPESKFSQEYDRYPSSTPFLSTEVDPGEVSSDQAELSLNPTDVLHVLNLAEVLEIQRTSSLLIFSNMIIREILFYVSTAYGYVNHLLCVRTWYSRVNPHVVLGALPLRSFWPKIESREQITHVLSMLEPFEVKSFVLGPVEARSRGLQHLSLPVRDFIGVPSWEQVKMGISFIENCVKQNACVYVHCKAGRTRSAFLVACYLMHCEGLNAELAVQRLASNAAENTDEGEPSSKLGDRDSAGVRYRVPSSTVTCPVDLQLNLLPNSHGDRFSVEHPSPNPNRKPFTKPKPSFFLRPSRRFACFITIGLLFRVFLLVFSVWQDRTRWPDGQLRFTDIDYDVFCDAAQALVRGEDIYKARPTYRYSPLIAAIVAPGFMFYSPHTAGKTDNSDTELFFDPPLTKPVPLLGRNEYDLRAKIWGKIVFIFADILCAWLQFEIICAESKVSNSQIVMVALFPLLKPNALFRKEAKSKGPYCEKCFIQNPCLNIFNLGDRHF</sequence>
<feature type="domain" description="Tyrosine-protein phosphatase" evidence="4">
    <location>
        <begin position="359"/>
        <end position="512"/>
    </location>
</feature>
<dbReference type="OrthoDB" id="273181at2759"/>
<feature type="transmembrane region" description="Helical" evidence="3">
    <location>
        <begin position="566"/>
        <end position="586"/>
    </location>
</feature>
<evidence type="ECO:0000256" key="3">
    <source>
        <dbReference type="SAM" id="Phobius"/>
    </source>
</evidence>
<dbReference type="PROSITE" id="PS00383">
    <property type="entry name" value="TYR_PHOSPHATASE_1"/>
    <property type="match status" value="1"/>
</dbReference>
<evidence type="ECO:0000313" key="6">
    <source>
        <dbReference type="EMBL" id="KAA0200312.1"/>
    </source>
</evidence>
<proteinExistence type="predicted"/>
<dbReference type="Proteomes" id="UP000728185">
    <property type="component" value="Unassembled WGS sequence"/>
</dbReference>
<keyword evidence="3" id="KW-0812">Transmembrane</keyword>
<dbReference type="SUPFAM" id="SSF52799">
    <property type="entry name" value="(Phosphotyrosine protein) phosphatases II"/>
    <property type="match status" value="1"/>
</dbReference>
<dbReference type="InterPro" id="IPR000387">
    <property type="entry name" value="Tyr_Pase_dom"/>
</dbReference>
<dbReference type="PANTHER" id="PTHR13071:SF4">
    <property type="entry name" value="SMALL RIBOSOMAL SUBUNIT PROTEIN MS22"/>
    <property type="match status" value="1"/>
</dbReference>
<dbReference type="InterPro" id="IPR020422">
    <property type="entry name" value="TYR_PHOSPHATASE_DUAL_dom"/>
</dbReference>
<dbReference type="GO" id="GO:0005763">
    <property type="term" value="C:mitochondrial small ribosomal subunit"/>
    <property type="evidence" value="ECO:0007669"/>
    <property type="project" value="TreeGrafter"/>
</dbReference>
<protein>
    <submittedName>
        <fullName evidence="6">28S ribosomal protein S22 mitochondrial</fullName>
    </submittedName>
</protein>
<evidence type="ECO:0000313" key="7">
    <source>
        <dbReference type="Proteomes" id="UP000728185"/>
    </source>
</evidence>
<accession>A0A8E0VLI8</accession>
<comment type="caution">
    <text evidence="6">The sequence shown here is derived from an EMBL/GenBank/DDBJ whole genome shotgun (WGS) entry which is preliminary data.</text>
</comment>
<dbReference type="PANTHER" id="PTHR13071">
    <property type="entry name" value="MITOCHONDRIAL 28S RIBOSOMAL PROTEIN S22"/>
    <property type="match status" value="1"/>
</dbReference>
<dbReference type="SMART" id="SM00195">
    <property type="entry name" value="DSPc"/>
    <property type="match status" value="1"/>
</dbReference>
<dbReference type="PROSITE" id="PS50056">
    <property type="entry name" value="TYR_PHOSPHATASE_2"/>
    <property type="match status" value="1"/>
</dbReference>
<keyword evidence="7" id="KW-1185">Reference proteome</keyword>
<evidence type="ECO:0000259" key="5">
    <source>
        <dbReference type="PROSITE" id="PS50056"/>
    </source>
</evidence>
<dbReference type="PROSITE" id="PS50054">
    <property type="entry name" value="TYR_PHOSPHATASE_DUAL"/>
    <property type="match status" value="1"/>
</dbReference>
<keyword evidence="2" id="KW-0904">Protein phosphatase</keyword>
<keyword evidence="6" id="KW-0689">Ribosomal protein</keyword>
<keyword evidence="1" id="KW-0378">Hydrolase</keyword>
<name>A0A8E0VLI8_9TREM</name>
<dbReference type="GO" id="GO:0004721">
    <property type="term" value="F:phosphoprotein phosphatase activity"/>
    <property type="evidence" value="ECO:0007669"/>
    <property type="project" value="UniProtKB-KW"/>
</dbReference>
<dbReference type="AlphaFoldDB" id="A0A8E0VLI8"/>
<organism evidence="6 7">
    <name type="scientific">Fasciolopsis buskii</name>
    <dbReference type="NCBI Taxonomy" id="27845"/>
    <lineage>
        <taxon>Eukaryota</taxon>
        <taxon>Metazoa</taxon>
        <taxon>Spiralia</taxon>
        <taxon>Lophotrochozoa</taxon>
        <taxon>Platyhelminthes</taxon>
        <taxon>Trematoda</taxon>
        <taxon>Digenea</taxon>
        <taxon>Plagiorchiida</taxon>
        <taxon>Echinostomata</taxon>
        <taxon>Echinostomatoidea</taxon>
        <taxon>Fasciolidae</taxon>
        <taxon>Fasciolopsis</taxon>
    </lineage>
</organism>